<reference evidence="2" key="1">
    <citation type="submission" date="2021-01" db="EMBL/GenBank/DDBJ databases">
        <authorList>
            <person name="Bezrukov I."/>
        </authorList>
    </citation>
    <scope>NUCLEOTIDE SEQUENCE</scope>
</reference>
<keyword evidence="3" id="KW-1185">Reference proteome</keyword>
<dbReference type="InterPro" id="IPR052751">
    <property type="entry name" value="Plant_MAPKKK"/>
</dbReference>
<dbReference type="Gene3D" id="1.10.510.10">
    <property type="entry name" value="Transferase(Phosphotransferase) domain 1"/>
    <property type="match status" value="1"/>
</dbReference>
<dbReference type="Proteomes" id="UP000682877">
    <property type="component" value="Chromosome 3"/>
</dbReference>
<dbReference type="InterPro" id="IPR000719">
    <property type="entry name" value="Prot_kinase_dom"/>
</dbReference>
<dbReference type="PROSITE" id="PS50011">
    <property type="entry name" value="PROTEIN_KINASE_DOM"/>
    <property type="match status" value="1"/>
</dbReference>
<name>A0A8S1ZSX0_ARAAE</name>
<evidence type="ECO:0000259" key="1">
    <source>
        <dbReference type="PROSITE" id="PS50011"/>
    </source>
</evidence>
<dbReference type="InterPro" id="IPR011009">
    <property type="entry name" value="Kinase-like_dom_sf"/>
</dbReference>
<dbReference type="PROSITE" id="PS00108">
    <property type="entry name" value="PROTEIN_KINASE_ST"/>
    <property type="match status" value="1"/>
</dbReference>
<gene>
    <name evidence="2" type="ORF">AARE701A_LOCUS6334</name>
</gene>
<dbReference type="GO" id="GO:0004672">
    <property type="term" value="F:protein kinase activity"/>
    <property type="evidence" value="ECO:0007669"/>
    <property type="project" value="InterPro"/>
</dbReference>
<proteinExistence type="predicted"/>
<dbReference type="InterPro" id="IPR008271">
    <property type="entry name" value="Ser/Thr_kinase_AS"/>
</dbReference>
<organism evidence="2 3">
    <name type="scientific">Arabidopsis arenosa</name>
    <name type="common">Sand rock-cress</name>
    <name type="synonym">Cardaminopsis arenosa</name>
    <dbReference type="NCBI Taxonomy" id="38785"/>
    <lineage>
        <taxon>Eukaryota</taxon>
        <taxon>Viridiplantae</taxon>
        <taxon>Streptophyta</taxon>
        <taxon>Embryophyta</taxon>
        <taxon>Tracheophyta</taxon>
        <taxon>Spermatophyta</taxon>
        <taxon>Magnoliopsida</taxon>
        <taxon>eudicotyledons</taxon>
        <taxon>Gunneridae</taxon>
        <taxon>Pentapetalae</taxon>
        <taxon>rosids</taxon>
        <taxon>malvids</taxon>
        <taxon>Brassicales</taxon>
        <taxon>Brassicaceae</taxon>
        <taxon>Camelineae</taxon>
        <taxon>Arabidopsis</taxon>
    </lineage>
</organism>
<evidence type="ECO:0000313" key="2">
    <source>
        <dbReference type="EMBL" id="CAE5966128.1"/>
    </source>
</evidence>
<evidence type="ECO:0000313" key="3">
    <source>
        <dbReference type="Proteomes" id="UP000682877"/>
    </source>
</evidence>
<dbReference type="SUPFAM" id="SSF56112">
    <property type="entry name" value="Protein kinase-like (PK-like)"/>
    <property type="match status" value="1"/>
</dbReference>
<feature type="domain" description="Protein kinase" evidence="1">
    <location>
        <begin position="17"/>
        <end position="265"/>
    </location>
</feature>
<dbReference type="Pfam" id="PF00069">
    <property type="entry name" value="Pkinase"/>
    <property type="match status" value="1"/>
</dbReference>
<accession>A0A8S1ZSX0</accession>
<sequence>MEKMIREPLGVPDQSSLKHVSVLGRGSFGYVSLKRGPDFRLYAKKSSSSFNHLKNLEKELRIMLCFRNHPRIVQASSPVVHLEIQPEGCHIYMEFASKGTLFNMISKFRGNPMPQNMIKRAALMIIQGLDALHSHGYVHCDLKPANVLVFPSTTFGEPWDLKLADFGSSKEPSTDSRSLFPGTEQYMPPESFGHDGVMGPAVDIWSLGCMVIQMFGGWPEMMGDCYMWRLPKLISPVANDFLMRCLELQPSRRATAAELLSHPFVAERISVPLPEMLPCHYSFLRFPSAIIDKVMEELSRKQGGMMV</sequence>
<protein>
    <recommendedName>
        <fullName evidence="1">Protein kinase domain-containing protein</fullName>
    </recommendedName>
</protein>
<dbReference type="GO" id="GO:0005524">
    <property type="term" value="F:ATP binding"/>
    <property type="evidence" value="ECO:0007669"/>
    <property type="project" value="InterPro"/>
</dbReference>
<dbReference type="GO" id="GO:0007165">
    <property type="term" value="P:signal transduction"/>
    <property type="evidence" value="ECO:0007669"/>
    <property type="project" value="TreeGrafter"/>
</dbReference>
<dbReference type="SMART" id="SM00220">
    <property type="entry name" value="S_TKc"/>
    <property type="match status" value="1"/>
</dbReference>
<dbReference type="AlphaFoldDB" id="A0A8S1ZSX0"/>
<dbReference type="PANTHER" id="PTHR48011">
    <property type="entry name" value="CCR4-NOT TRANSCRIPTIONAL COMPLEX SUBUNIT CAF120-RELATED"/>
    <property type="match status" value="1"/>
</dbReference>
<dbReference type="PANTHER" id="PTHR48011:SF52">
    <property type="entry name" value="PROTEIN KINASE FAMILY PROTEIN-RELATED"/>
    <property type="match status" value="1"/>
</dbReference>
<dbReference type="EMBL" id="LR999453">
    <property type="protein sequence ID" value="CAE5966128.1"/>
    <property type="molecule type" value="Genomic_DNA"/>
</dbReference>